<gene>
    <name evidence="2" type="ordered locus">PAJ_0071</name>
</gene>
<dbReference type="Proteomes" id="UP000006690">
    <property type="component" value="Chromosome"/>
</dbReference>
<accession>A0A0H3KSK3</accession>
<feature type="region of interest" description="Disordered" evidence="1">
    <location>
        <begin position="26"/>
        <end position="69"/>
    </location>
</feature>
<dbReference type="HOGENOM" id="CLU_1812479_0_0_6"/>
<sequence>MRFLPSKLKGLVTTATVKIPRSLATSATTGAAPVPVPPPIPAAMNTMSAPSSAERSASRSSSAELRPTSGFAPAPSPLVMLLPIWMVWPTAVLRNACASVFTAKNSTPSIRSRTMCSTALPPPPPTPMTLITASLVNSIGSNMISLRYVPVAWRSLKKTA</sequence>
<organism evidence="2 3">
    <name type="scientific">Pantoea ananatis (strain AJ13355)</name>
    <dbReference type="NCBI Taxonomy" id="932677"/>
    <lineage>
        <taxon>Bacteria</taxon>
        <taxon>Pseudomonadati</taxon>
        <taxon>Pseudomonadota</taxon>
        <taxon>Gammaproteobacteria</taxon>
        <taxon>Enterobacterales</taxon>
        <taxon>Erwiniaceae</taxon>
        <taxon>Pantoea</taxon>
    </lineage>
</organism>
<dbReference type="AlphaFoldDB" id="A0A0H3KSK3"/>
<evidence type="ECO:0000313" key="3">
    <source>
        <dbReference type="Proteomes" id="UP000006690"/>
    </source>
</evidence>
<proteinExistence type="predicted"/>
<protein>
    <submittedName>
        <fullName evidence="2">Uncharacterized protein</fullName>
    </submittedName>
</protein>
<dbReference type="KEGG" id="paj:PAJ_0071"/>
<name>A0A0H3KSK3_PANAA</name>
<feature type="compositionally biased region" description="Low complexity" evidence="1">
    <location>
        <begin position="48"/>
        <end position="64"/>
    </location>
</feature>
<dbReference type="EMBL" id="AP012032">
    <property type="protein sequence ID" value="BAK10151.1"/>
    <property type="molecule type" value="Genomic_DNA"/>
</dbReference>
<evidence type="ECO:0000256" key="1">
    <source>
        <dbReference type="SAM" id="MobiDB-lite"/>
    </source>
</evidence>
<evidence type="ECO:0000313" key="2">
    <source>
        <dbReference type="EMBL" id="BAK10151.1"/>
    </source>
</evidence>
<reference evidence="3" key="1">
    <citation type="journal article" date="2012" name="Appl. Microbiol. Biotechnol.">
        <title>The complete genome sequence of Pantoea ananatis AJ13355, an organism with great biotechnological potential.</title>
        <authorList>
            <person name="Hara Y."/>
            <person name="Kadotani N."/>
            <person name="Izui H."/>
            <person name="Katashkina J.I."/>
            <person name="Kuvaeva T.M."/>
            <person name="Andreeva I.G."/>
            <person name="Golubeva L.I."/>
            <person name="Malko D.B."/>
            <person name="Makeev V.J."/>
            <person name="Mashko S.V."/>
            <person name="Kozlov Y.I."/>
        </authorList>
    </citation>
    <scope>NUCLEOTIDE SEQUENCE [LARGE SCALE GENOMIC DNA]</scope>
    <source>
        <strain evidence="3">AJ13355</strain>
    </source>
</reference>